<sequence length="127" mass="13772">MTSVDAAALRARNLLIALFGAFCGLDIVLVTLAGDAWAIGRVLLNIGVMVFVLRGRKWAKWLLIVLMGLSAFALIALLLLLGAELSSVLVVGSWILVALSILIPVYLVTNVDLKRYLAQQRQLRAQS</sequence>
<protein>
    <submittedName>
        <fullName evidence="1">Uncharacterized protein</fullName>
    </submittedName>
</protein>
<name>A0A0C1Y308_9CYAN</name>
<organism evidence="1">
    <name type="scientific">Lyngbya confervoides BDU141951</name>
    <dbReference type="NCBI Taxonomy" id="1574623"/>
    <lineage>
        <taxon>Bacteria</taxon>
        <taxon>Bacillati</taxon>
        <taxon>Cyanobacteriota</taxon>
        <taxon>Cyanophyceae</taxon>
        <taxon>Oscillatoriophycideae</taxon>
        <taxon>Oscillatoriales</taxon>
        <taxon>Microcoleaceae</taxon>
        <taxon>Lyngbya</taxon>
    </lineage>
</organism>
<reference evidence="1" key="1">
    <citation type="submission" date="2014-11" db="EMBL/GenBank/DDBJ databases">
        <authorList>
            <person name="Malar M.C."/>
            <person name="Sen D."/>
            <person name="Tripathy S."/>
        </authorList>
    </citation>
    <scope>NUCLEOTIDE SEQUENCE</scope>
    <source>
        <strain evidence="1">BDU141951</strain>
    </source>
</reference>
<comment type="caution">
    <text evidence="1">The sequence shown here is derived from an EMBL/GenBank/DDBJ whole genome shotgun (WGS) entry which is preliminary data.</text>
</comment>
<reference evidence="1" key="3">
    <citation type="submission" date="2020-02" db="EMBL/GenBank/DDBJ databases">
        <authorList>
            <person name="Sarangi A.N."/>
            <person name="Ghosh S."/>
            <person name="Mukherjee M."/>
            <person name="Tripathy S."/>
        </authorList>
    </citation>
    <scope>NUCLEOTIDE SEQUENCE</scope>
    <source>
        <strain evidence="1">BDU141951</strain>
    </source>
</reference>
<dbReference type="AlphaFoldDB" id="A0A0C1Y308"/>
<reference evidence="1" key="2">
    <citation type="journal article" date="2015" name="Genome Announc.">
        <title>Draft Genome Sequence of Filamentous Marine Cyanobacterium Lyngbya confervoides Strain BDU141951.</title>
        <authorList>
            <person name="Chandrababunaidu M.M."/>
            <person name="Sen D."/>
            <person name="Tripathy S."/>
        </authorList>
    </citation>
    <scope>NUCLEOTIDE SEQUENCE</scope>
    <source>
        <strain evidence="1">BDU141951</strain>
    </source>
</reference>
<evidence type="ECO:0000313" key="1">
    <source>
        <dbReference type="EMBL" id="NEV66133.1"/>
    </source>
</evidence>
<gene>
    <name evidence="1" type="ORF">QQ91_003275</name>
</gene>
<accession>A0A0C1Y308</accession>
<dbReference type="EMBL" id="JTHE02000003">
    <property type="protein sequence ID" value="NEV66133.1"/>
    <property type="molecule type" value="Genomic_DNA"/>
</dbReference>
<proteinExistence type="predicted"/>